<feature type="region of interest" description="Disordered" evidence="2">
    <location>
        <begin position="1427"/>
        <end position="1457"/>
    </location>
</feature>
<keyword evidence="1" id="KW-0378">Hydrolase</keyword>
<dbReference type="Gene3D" id="2.60.120.260">
    <property type="entry name" value="Galactose-binding domain-like"/>
    <property type="match status" value="2"/>
</dbReference>
<feature type="domain" description="F5/8 type C" evidence="4">
    <location>
        <begin position="1417"/>
        <end position="1575"/>
    </location>
</feature>
<dbReference type="SUPFAM" id="SSF49785">
    <property type="entry name" value="Galactose-binding domain-like"/>
    <property type="match status" value="1"/>
</dbReference>
<keyword evidence="3" id="KW-0732">Signal</keyword>
<dbReference type="EMBL" id="NOJY02000013">
    <property type="protein sequence ID" value="RDY27461.1"/>
    <property type="molecule type" value="Genomic_DNA"/>
</dbReference>
<dbReference type="SMART" id="SM01276">
    <property type="entry name" value="M60-like"/>
    <property type="match status" value="1"/>
</dbReference>
<dbReference type="Gene3D" id="1.10.390.30">
    <property type="entry name" value="Peptidase M60, enhancin-like domain 3"/>
    <property type="match status" value="1"/>
</dbReference>
<evidence type="ECO:0000313" key="7">
    <source>
        <dbReference type="EMBL" id="RDY27461.1"/>
    </source>
</evidence>
<feature type="signal peptide" evidence="3">
    <location>
        <begin position="1"/>
        <end position="23"/>
    </location>
</feature>
<organism evidence="7 8">
    <name type="scientific">Romboutsia weinsteinii</name>
    <dbReference type="NCBI Taxonomy" id="2020949"/>
    <lineage>
        <taxon>Bacteria</taxon>
        <taxon>Bacillati</taxon>
        <taxon>Bacillota</taxon>
        <taxon>Clostridia</taxon>
        <taxon>Peptostreptococcales</taxon>
        <taxon>Peptostreptococcaceae</taxon>
        <taxon>Romboutsia</taxon>
    </lineage>
</organism>
<keyword evidence="1" id="KW-0326">Glycosidase</keyword>
<dbReference type="OrthoDB" id="197688at2"/>
<dbReference type="PROSITE" id="PS50853">
    <property type="entry name" value="FN3"/>
    <property type="match status" value="1"/>
</dbReference>
<dbReference type="Gene3D" id="2.60.40.10">
    <property type="entry name" value="Immunoglobulins"/>
    <property type="match status" value="2"/>
</dbReference>
<dbReference type="PANTHER" id="PTHR26391:SF18">
    <property type="entry name" value="PROTEIN KINASE RECEPTOR TIE-1, PUTATIVE-RELATED"/>
    <property type="match status" value="1"/>
</dbReference>
<dbReference type="PROSITE" id="PS50022">
    <property type="entry name" value="FA58C_3"/>
    <property type="match status" value="1"/>
</dbReference>
<evidence type="ECO:0008006" key="9">
    <source>
        <dbReference type="Google" id="ProtNLM"/>
    </source>
</evidence>
<gene>
    <name evidence="7" type="ORF">CHL78_009620</name>
</gene>
<feature type="domain" description="Fibronectin type-III" evidence="5">
    <location>
        <begin position="491"/>
        <end position="585"/>
    </location>
</feature>
<dbReference type="InterPro" id="IPR013783">
    <property type="entry name" value="Ig-like_fold"/>
</dbReference>
<evidence type="ECO:0000259" key="5">
    <source>
        <dbReference type="PROSITE" id="PS50853"/>
    </source>
</evidence>
<sequence length="1760" mass="196527">MKKRKISCLLALSMVASSAPVYANNVEDMSLEPQAKESSKLNIVGNLEADINFALPIKNTTKDNTNMKLSIKVGSEIQEISLGGNSSKEDGVVQIGGNSVKYSVEKLNHDKTLLKDDDTRVYYYHVVFYDLPCDTYTLELSGEGFKTLKTENIQLLGYSKRVIMNNKENFLFGDFDKDGNVTQKDYDEIFENLETKNPDLIKKYDLNKDQKVDITDLSYVYENMNIELKTVIIEDTNPIIETSKIILNSQNTNQNIQGSIDDLFSEDTVVSIGPLDDDGNPVEISEANPAKLDMELLEPTKMDQIKIKAPSAGAGYVEIVDENGKSQTVNYGNNMSREGQVYSVVRNADEGTININLGQQIAVKKISIVITEPTTNPNLAEIAKVEFLNNVYTEIPAPQMNIPNINKVVAEDEMINVQWDKEPNVTGYEIVLKGQIKGKVEEKRVQTKFNTAEFTGLENYNDYEIKIQSLNGEWQSGFSSPITAKPVATSKPESPDGVSIEEDYKALNVSWKKGKKAKTYDVYYKVKSDTEKLEWIKANSTEISGTSYKITGLEDKTTYEIALTATNEIGTSNMSKSYLGTTKDLMPPEMTNYNLINIPKKDAVDGESPTEHIVDVEYTNWNSGDHPNGVENKFSVVDNDYSSFWSSSTWNTSHGTGPLVTLDKEYTMDTIRLTPRLDGSFGEGHAYDYVPVRYFDSKANKFVNVNASYTTKKSNGKAYFEVKLPSPITTNKIQVAMRIHPSYAPYSTISEIKFYKYDSLEDEVSGLFKDELLVELHDNVTQELIDSLRKRANTEDPLTGDFHPNKSVILEELKLAEDILNDKNISKEILTINQNINNGTNNLGLSNDWQALGMSVKSGDEIAVYVGTEGNILPEIAFTQHNGESGKFIKTMKLKKGKNIIQVPEIHNLDVERGGTIYVRYPNQNPSNKTIKVRVSGAKKIPHLDVYSNINDKSKEAEVKATIREYIKELKAYVSKLPSLYPSVNNGLENKYTYDEQTSILNTTDIEGHSATLNIPATQVLKSLTKGIESNEDEQVNRLYNGMLAWEQIMNLTYAQRGVSENPDFDSNGTIDTNERKHLKPRTRVHIKYQRMFEGAFMYASSHHVGIGFGSTGGMVSGRPYELNEDGSAKEGGQLFGWGIGHEIGHVTEMPGIKFAETTNNMLPLLAQTLDDKSHSRIESEGRYEKVYNQVTSGTVGMPNNDIHLAMYWQLHLAYDHNSTISMLTTDTDSNPNNDSYFARLSKRMREATKEELNIPLEQSIIRYTSDAAGKDLREFYLAWGLVADKATNTYLNQKSYPKEERKIQYINDEARRRTLSKTDTMNKSTEVVANFEDGIKSNTIVANKDINIKLGVSESKDKILGYEIYRNGVPVGFTTEDTFTDSLGAMNNRVVKYEVIAYDYALNQTEKLDLGEIKVSHKGELSKTKWAVETNMSSSEDKNDSDTPHGPVPNPSINKVIDNKKDTVFTGAKVGNQDPYVIVDMRERQPIVGIKYTDTTSSSIKNYEVYVSNDKESWTLANKGKFLNSELNPTETVYFNEEGSSGGQQLWTHQASYVKIVAKGAKDVSIGELDIIGPPGDNIEIGNKNSSGNYVDGIGTLKNDFVYEQSSGAKIPAGSVIITGEYRGNPAYNVPLLKDEDGYVVGGESEDVVNAILLASIPDNAHLGEISSGTWIYWIAPENIEKLTSKVKAELYRVNDAVTNEGQRLVSDSLYVDIPKNLPEIDFTTSFKGKSKKAVVHNNKKMIKKVANNVLKDSEGEEK</sequence>
<dbReference type="SMART" id="SM00060">
    <property type="entry name" value="FN3"/>
    <property type="match status" value="2"/>
</dbReference>
<dbReference type="InterPro" id="IPR042279">
    <property type="entry name" value="Pep_M60_3"/>
</dbReference>
<evidence type="ECO:0000256" key="2">
    <source>
        <dbReference type="SAM" id="MobiDB-lite"/>
    </source>
</evidence>
<dbReference type="PANTHER" id="PTHR26391">
    <property type="entry name" value="INACTIVE TYROSINE-PROTEIN KINASE 7"/>
    <property type="match status" value="1"/>
</dbReference>
<dbReference type="GO" id="GO:0016798">
    <property type="term" value="F:hydrolase activity, acting on glycosyl bonds"/>
    <property type="evidence" value="ECO:0007669"/>
    <property type="project" value="UniProtKB-KW"/>
</dbReference>
<feature type="chain" id="PRO_5016853743" description="Carbohydrate-binding protein" evidence="3">
    <location>
        <begin position="24"/>
        <end position="1760"/>
    </location>
</feature>
<evidence type="ECO:0000313" key="8">
    <source>
        <dbReference type="Proteomes" id="UP000215694"/>
    </source>
</evidence>
<proteinExistence type="predicted"/>
<dbReference type="PROSITE" id="PS51723">
    <property type="entry name" value="PEPTIDASE_M60"/>
    <property type="match status" value="1"/>
</dbReference>
<protein>
    <recommendedName>
        <fullName evidence="9">Carbohydrate-binding protein</fullName>
    </recommendedName>
</protein>
<dbReference type="CDD" id="cd00063">
    <property type="entry name" value="FN3"/>
    <property type="match status" value="2"/>
</dbReference>
<comment type="caution">
    <text evidence="7">The sequence shown here is derived from an EMBL/GenBank/DDBJ whole genome shotgun (WGS) entry which is preliminary data.</text>
</comment>
<dbReference type="InterPro" id="IPR031161">
    <property type="entry name" value="Peptidase_M60_dom"/>
</dbReference>
<reference evidence="7 8" key="1">
    <citation type="journal article" date="2017" name="Genome Announc.">
        <title>Draft Genome Sequence of Romboutsia weinsteinii sp. nov. Strain CCRI-19649(T) Isolated from Surface Water.</title>
        <authorList>
            <person name="Maheux A.F."/>
            <person name="Boudreau D.K."/>
            <person name="Berube E."/>
            <person name="Boissinot M."/>
            <person name="Cantin P."/>
            <person name="Raymond F."/>
            <person name="Corbeil J."/>
            <person name="Omar R.F."/>
            <person name="Bergeron M.G."/>
        </authorList>
    </citation>
    <scope>NUCLEOTIDE SEQUENCE [LARGE SCALE GENOMIC DNA]</scope>
    <source>
        <strain evidence="7 8">CCRI-19649</strain>
    </source>
</reference>
<dbReference type="InterPro" id="IPR000421">
    <property type="entry name" value="FA58C"/>
</dbReference>
<keyword evidence="8" id="KW-1185">Reference proteome</keyword>
<evidence type="ECO:0000256" key="1">
    <source>
        <dbReference type="ARBA" id="ARBA00023295"/>
    </source>
</evidence>
<dbReference type="SUPFAM" id="SSF49265">
    <property type="entry name" value="Fibronectin type III"/>
    <property type="match status" value="1"/>
</dbReference>
<dbReference type="GO" id="GO:0000272">
    <property type="term" value="P:polysaccharide catabolic process"/>
    <property type="evidence" value="ECO:0007669"/>
    <property type="project" value="InterPro"/>
</dbReference>
<feature type="domain" description="Peptidase M60" evidence="6">
    <location>
        <begin position="847"/>
        <end position="1216"/>
    </location>
</feature>
<dbReference type="InterPro" id="IPR036439">
    <property type="entry name" value="Dockerin_dom_sf"/>
</dbReference>
<dbReference type="Pfam" id="PF00041">
    <property type="entry name" value="fn3"/>
    <property type="match status" value="2"/>
</dbReference>
<evidence type="ECO:0000256" key="3">
    <source>
        <dbReference type="SAM" id="SignalP"/>
    </source>
</evidence>
<dbReference type="Gene3D" id="3.40.390.80">
    <property type="entry name" value="Peptidase M60, enhancin-like domain 2"/>
    <property type="match status" value="1"/>
</dbReference>
<name>A0A371J3U5_9FIRM</name>
<dbReference type="Gene3D" id="1.10.1330.10">
    <property type="entry name" value="Dockerin domain"/>
    <property type="match status" value="1"/>
</dbReference>
<dbReference type="InterPro" id="IPR036116">
    <property type="entry name" value="FN3_sf"/>
</dbReference>
<accession>A0A371J3U5</accession>
<evidence type="ECO:0000259" key="6">
    <source>
        <dbReference type="PROSITE" id="PS51723"/>
    </source>
</evidence>
<evidence type="ECO:0000259" key="4">
    <source>
        <dbReference type="PROSITE" id="PS50022"/>
    </source>
</evidence>
<dbReference type="Proteomes" id="UP000215694">
    <property type="component" value="Unassembled WGS sequence"/>
</dbReference>
<dbReference type="RefSeq" id="WP_116041423.1">
    <property type="nucleotide sequence ID" value="NZ_NOJY02000013.1"/>
</dbReference>
<dbReference type="PROSITE" id="PS00018">
    <property type="entry name" value="EF_HAND_1"/>
    <property type="match status" value="1"/>
</dbReference>
<dbReference type="Pfam" id="PF00754">
    <property type="entry name" value="F5_F8_type_C"/>
    <property type="match status" value="1"/>
</dbReference>
<dbReference type="InterPro" id="IPR003961">
    <property type="entry name" value="FN3_dom"/>
</dbReference>
<dbReference type="InterPro" id="IPR018247">
    <property type="entry name" value="EF_Hand_1_Ca_BS"/>
</dbReference>
<dbReference type="InterPro" id="IPR008979">
    <property type="entry name" value="Galactose-bd-like_sf"/>
</dbReference>
<dbReference type="Pfam" id="PF13402">
    <property type="entry name" value="Peptidase_M60"/>
    <property type="match status" value="1"/>
</dbReference>